<gene>
    <name evidence="1" type="ORF">GCM10023226_16850</name>
</gene>
<reference evidence="2" key="1">
    <citation type="journal article" date="2019" name="Int. J. Syst. Evol. Microbiol.">
        <title>The Global Catalogue of Microorganisms (GCM) 10K type strain sequencing project: providing services to taxonomists for standard genome sequencing and annotation.</title>
        <authorList>
            <consortium name="The Broad Institute Genomics Platform"/>
            <consortium name="The Broad Institute Genome Sequencing Center for Infectious Disease"/>
            <person name="Wu L."/>
            <person name="Ma J."/>
        </authorList>
    </citation>
    <scope>NUCLEOTIDE SEQUENCE [LARGE SCALE GENOMIC DNA]</scope>
    <source>
        <strain evidence="2">JCM 18127</strain>
    </source>
</reference>
<evidence type="ECO:0000313" key="1">
    <source>
        <dbReference type="EMBL" id="GAA4680300.1"/>
    </source>
</evidence>
<accession>A0ABP8W3F6</accession>
<dbReference type="Proteomes" id="UP001500621">
    <property type="component" value="Unassembled WGS sequence"/>
</dbReference>
<proteinExistence type="predicted"/>
<dbReference type="RefSeq" id="WP_345264690.1">
    <property type="nucleotide sequence ID" value="NZ_BAABIM010000002.1"/>
</dbReference>
<organism evidence="1 2">
    <name type="scientific">Nocardioides nanhaiensis</name>
    <dbReference type="NCBI Taxonomy" id="1476871"/>
    <lineage>
        <taxon>Bacteria</taxon>
        <taxon>Bacillati</taxon>
        <taxon>Actinomycetota</taxon>
        <taxon>Actinomycetes</taxon>
        <taxon>Propionibacteriales</taxon>
        <taxon>Nocardioidaceae</taxon>
        <taxon>Nocardioides</taxon>
    </lineage>
</organism>
<comment type="caution">
    <text evidence="1">The sequence shown here is derived from an EMBL/GenBank/DDBJ whole genome shotgun (WGS) entry which is preliminary data.</text>
</comment>
<keyword evidence="2" id="KW-1185">Reference proteome</keyword>
<dbReference type="EMBL" id="BAABIM010000002">
    <property type="protein sequence ID" value="GAA4680300.1"/>
    <property type="molecule type" value="Genomic_DNA"/>
</dbReference>
<sequence length="107" mass="11511">MSRHQLDADGMCVFSDLPPDSCAAPRCRPDLRTPVEDEAAANQALLPSQVKRRTIARHVSIVACGHHALPSTQIALGPDGWICAECDPGAPAEPYEPPYVEPVGERL</sequence>
<protein>
    <submittedName>
        <fullName evidence="1">Uncharacterized protein</fullName>
    </submittedName>
</protein>
<evidence type="ECO:0000313" key="2">
    <source>
        <dbReference type="Proteomes" id="UP001500621"/>
    </source>
</evidence>
<name>A0ABP8W3F6_9ACTN</name>